<keyword evidence="2" id="KW-1185">Reference proteome</keyword>
<evidence type="ECO:0000313" key="2">
    <source>
        <dbReference type="Proteomes" id="UP001202328"/>
    </source>
</evidence>
<dbReference type="EMBL" id="JAJJMB010017954">
    <property type="protein sequence ID" value="KAI3833548.1"/>
    <property type="molecule type" value="Genomic_DNA"/>
</dbReference>
<sequence>MAASRLAYALKKCLLPLISRRGYSASATENVKTSISSTATVVKKVMSETGKAGNKTVAAMEKESTGAFWMKDPKTGNWIPENHFNEVDAAELRNKLLSKK</sequence>
<reference evidence="1" key="1">
    <citation type="submission" date="2022-04" db="EMBL/GenBank/DDBJ databases">
        <title>A functionally conserved STORR gene fusion in Papaver species that diverged 16.8 million years ago.</title>
        <authorList>
            <person name="Catania T."/>
        </authorList>
    </citation>
    <scope>NUCLEOTIDE SEQUENCE</scope>
    <source>
        <strain evidence="1">S-188037</strain>
    </source>
</reference>
<protein>
    <recommendedName>
        <fullName evidence="3">Late embryogenesis abundant protein</fullName>
    </recommendedName>
</protein>
<evidence type="ECO:0000313" key="1">
    <source>
        <dbReference type="EMBL" id="KAI3833548.1"/>
    </source>
</evidence>
<dbReference type="PANTHER" id="PTHR33509">
    <property type="entry name" value="LATE EMBRYOGENIS ABUNDANT PROTEIN 2-RELATED"/>
    <property type="match status" value="1"/>
</dbReference>
<proteinExistence type="predicted"/>
<dbReference type="AlphaFoldDB" id="A0AAD4RV69"/>
<name>A0AAD4RV69_9MAGN</name>
<dbReference type="PANTHER" id="PTHR33509:SF21">
    <property type="entry name" value="OS02G0564600 PROTEIN"/>
    <property type="match status" value="1"/>
</dbReference>
<comment type="caution">
    <text evidence="1">The sequence shown here is derived from an EMBL/GenBank/DDBJ whole genome shotgun (WGS) entry which is preliminary data.</text>
</comment>
<dbReference type="InterPro" id="IPR004926">
    <property type="entry name" value="LEA_3a"/>
</dbReference>
<dbReference type="Proteomes" id="UP001202328">
    <property type="component" value="Unassembled WGS sequence"/>
</dbReference>
<accession>A0AAD4RV69</accession>
<dbReference type="Pfam" id="PF03242">
    <property type="entry name" value="LEA_3a"/>
    <property type="match status" value="1"/>
</dbReference>
<gene>
    <name evidence="1" type="ORF">MKW98_024547</name>
</gene>
<evidence type="ECO:0008006" key="3">
    <source>
        <dbReference type="Google" id="ProtNLM"/>
    </source>
</evidence>
<organism evidence="1 2">
    <name type="scientific">Papaver atlanticum</name>
    <dbReference type="NCBI Taxonomy" id="357466"/>
    <lineage>
        <taxon>Eukaryota</taxon>
        <taxon>Viridiplantae</taxon>
        <taxon>Streptophyta</taxon>
        <taxon>Embryophyta</taxon>
        <taxon>Tracheophyta</taxon>
        <taxon>Spermatophyta</taxon>
        <taxon>Magnoliopsida</taxon>
        <taxon>Ranunculales</taxon>
        <taxon>Papaveraceae</taxon>
        <taxon>Papaveroideae</taxon>
        <taxon>Papaver</taxon>
    </lineage>
</organism>